<proteinExistence type="predicted"/>
<protein>
    <submittedName>
        <fullName evidence="2">Uncharacterized protein</fullName>
    </submittedName>
</protein>
<dbReference type="AlphaFoldDB" id="A0A0M2UZ74"/>
<organism evidence="2 3">
    <name type="scientific">Candidatus Brocadia fulgida</name>
    <dbReference type="NCBI Taxonomy" id="380242"/>
    <lineage>
        <taxon>Bacteria</taxon>
        <taxon>Pseudomonadati</taxon>
        <taxon>Planctomycetota</taxon>
        <taxon>Candidatus Brocadiia</taxon>
        <taxon>Candidatus Brocadiales</taxon>
        <taxon>Candidatus Brocadiaceae</taxon>
        <taxon>Candidatus Brocadia</taxon>
    </lineage>
</organism>
<accession>A0A0M2UZ74</accession>
<evidence type="ECO:0000256" key="1">
    <source>
        <dbReference type="SAM" id="MobiDB-lite"/>
    </source>
</evidence>
<dbReference type="Proteomes" id="UP000034954">
    <property type="component" value="Unassembled WGS sequence"/>
</dbReference>
<name>A0A0M2UZ74_9BACT</name>
<dbReference type="EMBL" id="LAQJ01000041">
    <property type="protein sequence ID" value="KKO20940.1"/>
    <property type="molecule type" value="Genomic_DNA"/>
</dbReference>
<evidence type="ECO:0000313" key="2">
    <source>
        <dbReference type="EMBL" id="KKO20940.1"/>
    </source>
</evidence>
<gene>
    <name evidence="2" type="ORF">BROFUL_00330</name>
</gene>
<feature type="region of interest" description="Disordered" evidence="1">
    <location>
        <begin position="19"/>
        <end position="39"/>
    </location>
</feature>
<evidence type="ECO:0000313" key="3">
    <source>
        <dbReference type="Proteomes" id="UP000034954"/>
    </source>
</evidence>
<sequence>MLFIRNYTKGESQIKRNGNALPHALSHGNTDITMHGQHG</sequence>
<comment type="caution">
    <text evidence="2">The sequence shown here is derived from an EMBL/GenBank/DDBJ whole genome shotgun (WGS) entry which is preliminary data.</text>
</comment>
<reference evidence="2 3" key="1">
    <citation type="journal article" date="2013" name="BMC Microbiol.">
        <title>Identification of the type II cytochrome c maturation pathway in anammox bacteria by comparative genomics.</title>
        <authorList>
            <person name="Ferousi C."/>
            <person name="Speth D.R."/>
            <person name="Reimann J."/>
            <person name="Op den Camp H.J."/>
            <person name="Allen J.W."/>
            <person name="Keltjens J.T."/>
            <person name="Jetten M.S."/>
        </authorList>
    </citation>
    <scope>NUCLEOTIDE SEQUENCE [LARGE SCALE GENOMIC DNA]</scope>
    <source>
        <strain evidence="2">RU1</strain>
    </source>
</reference>
<keyword evidence="3" id="KW-1185">Reference proteome</keyword>